<name>A0A699XR66_TANCI</name>
<feature type="domain" description="Acyl-CoA dehydrogenase/oxidase C-terminal" evidence="2">
    <location>
        <begin position="13"/>
        <end position="80"/>
    </location>
</feature>
<protein>
    <recommendedName>
        <fullName evidence="2">Acyl-CoA dehydrogenase/oxidase C-terminal domain-containing protein</fullName>
    </recommendedName>
</protein>
<evidence type="ECO:0000256" key="1">
    <source>
        <dbReference type="ARBA" id="ARBA00022630"/>
    </source>
</evidence>
<accession>A0A699XR66</accession>
<dbReference type="Gene3D" id="1.20.140.10">
    <property type="entry name" value="Butyryl-CoA Dehydrogenase, subunit A, domain 3"/>
    <property type="match status" value="1"/>
</dbReference>
<reference evidence="3" key="1">
    <citation type="journal article" date="2019" name="Sci. Rep.">
        <title>Draft genome of Tanacetum cinerariifolium, the natural source of mosquito coil.</title>
        <authorList>
            <person name="Yamashiro T."/>
            <person name="Shiraishi A."/>
            <person name="Satake H."/>
            <person name="Nakayama K."/>
        </authorList>
    </citation>
    <scope>NUCLEOTIDE SEQUENCE</scope>
</reference>
<evidence type="ECO:0000313" key="3">
    <source>
        <dbReference type="EMBL" id="GFD60446.1"/>
    </source>
</evidence>
<dbReference type="GO" id="GO:0016627">
    <property type="term" value="F:oxidoreductase activity, acting on the CH-CH group of donors"/>
    <property type="evidence" value="ECO:0007669"/>
    <property type="project" value="InterPro"/>
</dbReference>
<keyword evidence="1" id="KW-0285">Flavoprotein</keyword>
<dbReference type="Pfam" id="PF00441">
    <property type="entry name" value="Acyl-CoA_dh_1"/>
    <property type="match status" value="1"/>
</dbReference>
<evidence type="ECO:0000259" key="2">
    <source>
        <dbReference type="Pfam" id="PF00441"/>
    </source>
</evidence>
<dbReference type="InterPro" id="IPR009075">
    <property type="entry name" value="AcylCo_DH/oxidase_C"/>
</dbReference>
<gene>
    <name evidence="3" type="ORF">Tci_932415</name>
</gene>
<dbReference type="InterPro" id="IPR036250">
    <property type="entry name" value="AcylCo_DH-like_C"/>
</dbReference>
<proteinExistence type="predicted"/>
<dbReference type="AlphaFoldDB" id="A0A699XR66"/>
<feature type="non-terminal residue" evidence="3">
    <location>
        <position position="81"/>
    </location>
</feature>
<sequence>TKLPKATADIELGGLTAMVKAQSGIVLNECAQTAQLLFGGNGYTKSGQGELVERIYREVPGIRIPGGSEDVMLDLGVRQLV</sequence>
<comment type="caution">
    <text evidence="3">The sequence shown here is derived from an EMBL/GenBank/DDBJ whole genome shotgun (WGS) entry which is preliminary data.</text>
</comment>
<dbReference type="EMBL" id="BKCJ011877783">
    <property type="protein sequence ID" value="GFD60446.1"/>
    <property type="molecule type" value="Genomic_DNA"/>
</dbReference>
<dbReference type="SUPFAM" id="SSF47203">
    <property type="entry name" value="Acyl-CoA dehydrogenase C-terminal domain-like"/>
    <property type="match status" value="1"/>
</dbReference>
<organism evidence="3">
    <name type="scientific">Tanacetum cinerariifolium</name>
    <name type="common">Dalmatian daisy</name>
    <name type="synonym">Chrysanthemum cinerariifolium</name>
    <dbReference type="NCBI Taxonomy" id="118510"/>
    <lineage>
        <taxon>Eukaryota</taxon>
        <taxon>Viridiplantae</taxon>
        <taxon>Streptophyta</taxon>
        <taxon>Embryophyta</taxon>
        <taxon>Tracheophyta</taxon>
        <taxon>Spermatophyta</taxon>
        <taxon>Magnoliopsida</taxon>
        <taxon>eudicotyledons</taxon>
        <taxon>Gunneridae</taxon>
        <taxon>Pentapetalae</taxon>
        <taxon>asterids</taxon>
        <taxon>campanulids</taxon>
        <taxon>Asterales</taxon>
        <taxon>Asteraceae</taxon>
        <taxon>Asteroideae</taxon>
        <taxon>Anthemideae</taxon>
        <taxon>Anthemidinae</taxon>
        <taxon>Tanacetum</taxon>
    </lineage>
</organism>
<feature type="non-terminal residue" evidence="3">
    <location>
        <position position="1"/>
    </location>
</feature>